<dbReference type="EMBL" id="KZ991769">
    <property type="protein sequence ID" value="RKP22711.1"/>
    <property type="molecule type" value="Genomic_DNA"/>
</dbReference>
<evidence type="ECO:0000313" key="2">
    <source>
        <dbReference type="EMBL" id="RKP22711.1"/>
    </source>
</evidence>
<evidence type="ECO:0000256" key="1">
    <source>
        <dbReference type="SAM" id="SignalP"/>
    </source>
</evidence>
<feature type="signal peptide" evidence="1">
    <location>
        <begin position="1"/>
        <end position="25"/>
    </location>
</feature>
<protein>
    <submittedName>
        <fullName evidence="2">Uncharacterized protein</fullName>
    </submittedName>
</protein>
<keyword evidence="1" id="KW-0732">Signal</keyword>
<proteinExistence type="predicted"/>
<gene>
    <name evidence="2" type="ORF">SYNPS1DRAFT_31663</name>
</gene>
<sequence>MKVSVAIAIAAVVAAAVASLATVEAQPVLERRDANHSIHYAHCNGLSGAYGHYVNRVQEIPLTMHACLGNVVKDYKLPCSIQCAKGNVISNYAPTLANSAGLMTMDVRWMHAHCVNRIPCCYATNTLLVSRL</sequence>
<dbReference type="AlphaFoldDB" id="A0A4P9YU48"/>
<feature type="chain" id="PRO_5020780603" evidence="1">
    <location>
        <begin position="26"/>
        <end position="132"/>
    </location>
</feature>
<keyword evidence="3" id="KW-1185">Reference proteome</keyword>
<name>A0A4P9YU48_9FUNG</name>
<organism evidence="2 3">
    <name type="scientific">Syncephalis pseudoplumigaleata</name>
    <dbReference type="NCBI Taxonomy" id="1712513"/>
    <lineage>
        <taxon>Eukaryota</taxon>
        <taxon>Fungi</taxon>
        <taxon>Fungi incertae sedis</taxon>
        <taxon>Zoopagomycota</taxon>
        <taxon>Zoopagomycotina</taxon>
        <taxon>Zoopagomycetes</taxon>
        <taxon>Zoopagales</taxon>
        <taxon>Piptocephalidaceae</taxon>
        <taxon>Syncephalis</taxon>
    </lineage>
</organism>
<accession>A0A4P9YU48</accession>
<reference evidence="3" key="1">
    <citation type="journal article" date="2018" name="Nat. Microbiol.">
        <title>Leveraging single-cell genomics to expand the fungal tree of life.</title>
        <authorList>
            <person name="Ahrendt S.R."/>
            <person name="Quandt C.A."/>
            <person name="Ciobanu D."/>
            <person name="Clum A."/>
            <person name="Salamov A."/>
            <person name="Andreopoulos B."/>
            <person name="Cheng J.F."/>
            <person name="Woyke T."/>
            <person name="Pelin A."/>
            <person name="Henrissat B."/>
            <person name="Reynolds N.K."/>
            <person name="Benny G.L."/>
            <person name="Smith M.E."/>
            <person name="James T.Y."/>
            <person name="Grigoriev I.V."/>
        </authorList>
    </citation>
    <scope>NUCLEOTIDE SEQUENCE [LARGE SCALE GENOMIC DNA]</scope>
    <source>
        <strain evidence="3">Benny S71-1</strain>
    </source>
</reference>
<dbReference type="Proteomes" id="UP000278143">
    <property type="component" value="Unassembled WGS sequence"/>
</dbReference>
<evidence type="ECO:0000313" key="3">
    <source>
        <dbReference type="Proteomes" id="UP000278143"/>
    </source>
</evidence>